<dbReference type="GO" id="GO:0003700">
    <property type="term" value="F:DNA-binding transcription factor activity"/>
    <property type="evidence" value="ECO:0007669"/>
    <property type="project" value="InterPro"/>
</dbReference>
<feature type="domain" description="Xylanolytic transcriptional activator regulatory" evidence="3">
    <location>
        <begin position="212"/>
        <end position="286"/>
    </location>
</feature>
<accession>W9W343</accession>
<dbReference type="eggNOG" id="ENOG502QZJZ">
    <property type="taxonomic scope" value="Eukaryota"/>
</dbReference>
<dbReference type="PANTHER" id="PTHR46910:SF25">
    <property type="entry name" value="ABC-TRANSPORTER-REGULATING TRANSCRIPTION FACTOR"/>
    <property type="match status" value="1"/>
</dbReference>
<keyword evidence="5" id="KW-1185">Reference proteome</keyword>
<dbReference type="GO" id="GO:0008270">
    <property type="term" value="F:zinc ion binding"/>
    <property type="evidence" value="ECO:0007669"/>
    <property type="project" value="InterPro"/>
</dbReference>
<dbReference type="RefSeq" id="XP_007751055.1">
    <property type="nucleotide sequence ID" value="XM_007752865.1"/>
</dbReference>
<keyword evidence="1" id="KW-0539">Nucleus</keyword>
<dbReference type="InterPro" id="IPR007219">
    <property type="entry name" value="XnlR_reg_dom"/>
</dbReference>
<dbReference type="OrthoDB" id="39175at2759"/>
<dbReference type="HOGENOM" id="CLU_016058_0_1_1"/>
<dbReference type="GO" id="GO:0006351">
    <property type="term" value="P:DNA-templated transcription"/>
    <property type="evidence" value="ECO:0007669"/>
    <property type="project" value="InterPro"/>
</dbReference>
<dbReference type="Proteomes" id="UP000019471">
    <property type="component" value="Unassembled WGS sequence"/>
</dbReference>
<gene>
    <name evidence="4" type="ORF">A1O5_12296</name>
</gene>
<feature type="region of interest" description="Disordered" evidence="2">
    <location>
        <begin position="508"/>
        <end position="534"/>
    </location>
</feature>
<organism evidence="4 5">
    <name type="scientific">Cladophialophora psammophila CBS 110553</name>
    <dbReference type="NCBI Taxonomy" id="1182543"/>
    <lineage>
        <taxon>Eukaryota</taxon>
        <taxon>Fungi</taxon>
        <taxon>Dikarya</taxon>
        <taxon>Ascomycota</taxon>
        <taxon>Pezizomycotina</taxon>
        <taxon>Eurotiomycetes</taxon>
        <taxon>Chaetothyriomycetidae</taxon>
        <taxon>Chaetothyriales</taxon>
        <taxon>Herpotrichiellaceae</taxon>
        <taxon>Cladophialophora</taxon>
    </lineage>
</organism>
<evidence type="ECO:0000256" key="2">
    <source>
        <dbReference type="SAM" id="MobiDB-lite"/>
    </source>
</evidence>
<evidence type="ECO:0000259" key="3">
    <source>
        <dbReference type="SMART" id="SM00906"/>
    </source>
</evidence>
<dbReference type="Pfam" id="PF04082">
    <property type="entry name" value="Fungal_trans"/>
    <property type="match status" value="1"/>
</dbReference>
<dbReference type="PANTHER" id="PTHR46910">
    <property type="entry name" value="TRANSCRIPTION FACTOR PDR1"/>
    <property type="match status" value="1"/>
</dbReference>
<protein>
    <recommendedName>
        <fullName evidence="3">Xylanolytic transcriptional activator regulatory domain-containing protein</fullName>
    </recommendedName>
</protein>
<evidence type="ECO:0000313" key="4">
    <source>
        <dbReference type="EMBL" id="EXJ59415.1"/>
    </source>
</evidence>
<dbReference type="InterPro" id="IPR050987">
    <property type="entry name" value="AtrR-like"/>
</dbReference>
<dbReference type="GO" id="GO:0003677">
    <property type="term" value="F:DNA binding"/>
    <property type="evidence" value="ECO:0007669"/>
    <property type="project" value="InterPro"/>
</dbReference>
<dbReference type="AlphaFoldDB" id="W9W343"/>
<proteinExistence type="predicted"/>
<evidence type="ECO:0000313" key="5">
    <source>
        <dbReference type="Proteomes" id="UP000019471"/>
    </source>
</evidence>
<sequence>MQMEKEVDGLGGTADGEEEVIPLQKVNWEHHGPWSWVSVCSRPGVRWVCERTKSDEFSEVASGLTRTWSRRLKMKRYRPLQIKYPDPALALAWKYVEGYFEQSYDAVFGIVHRPSFEARLHAHFENPTAAAQDDGPSWFALRNIIFAAGSRCVLAADPTVSFVQAEVQAAQYFQNALSVFSEIIFGHSGFTAVQALALMAFYSEGLGSPALEYPLCTNAVQLAQARGLHREPPKSWGLSASDDLNRRWLWWAIYCLEKQIAFRSGRPSLIDDNNISTTIPTSAPPGSTNDVEAFTLIVRHAQISSQISHRIMSVKAFKQAPAQVLDTVHDIHNKLQELLHSLPADLSVDPSESGDSRRPRPRWTQSLYLHFAIHGSLMATHIILFYPWIAARFGTESDPVFHNQVLSSSKTIANSARQIIRILRSVTTDIAAPAWLTFYYPMYAHINLFVYLLKFPSLSSVLGDLALLDMCTGHFGHIEHVTNSDISFHFPRESAALCLKFIKANQPQGRERETAPGTPQAGANPTLHSNRSRNDLEDIDSQLTSSASRDLTNGNLFDAMDIDVESWNIFSSIDITSDLTAAFGAFVPVEKETNESSTS</sequence>
<name>W9W343_9EURO</name>
<comment type="caution">
    <text evidence="4">The sequence shown here is derived from an EMBL/GenBank/DDBJ whole genome shotgun (WGS) entry which is preliminary data.</text>
</comment>
<evidence type="ECO:0000256" key="1">
    <source>
        <dbReference type="ARBA" id="ARBA00023242"/>
    </source>
</evidence>
<reference evidence="4 5" key="1">
    <citation type="submission" date="2013-03" db="EMBL/GenBank/DDBJ databases">
        <title>The Genome Sequence of Cladophialophora psammophila CBS 110553.</title>
        <authorList>
            <consortium name="The Broad Institute Genomics Platform"/>
            <person name="Cuomo C."/>
            <person name="de Hoog S."/>
            <person name="Gorbushina A."/>
            <person name="Walker B."/>
            <person name="Young S.K."/>
            <person name="Zeng Q."/>
            <person name="Gargeya S."/>
            <person name="Fitzgerald M."/>
            <person name="Haas B."/>
            <person name="Abouelleil A."/>
            <person name="Allen A.W."/>
            <person name="Alvarado L."/>
            <person name="Arachchi H.M."/>
            <person name="Berlin A.M."/>
            <person name="Chapman S.B."/>
            <person name="Gainer-Dewar J."/>
            <person name="Goldberg J."/>
            <person name="Griggs A."/>
            <person name="Gujja S."/>
            <person name="Hansen M."/>
            <person name="Howarth C."/>
            <person name="Imamovic A."/>
            <person name="Ireland A."/>
            <person name="Larimer J."/>
            <person name="McCowan C."/>
            <person name="Murphy C."/>
            <person name="Pearson M."/>
            <person name="Poon T.W."/>
            <person name="Priest M."/>
            <person name="Roberts A."/>
            <person name="Saif S."/>
            <person name="Shea T."/>
            <person name="Sisk P."/>
            <person name="Sykes S."/>
            <person name="Wortman J."/>
            <person name="Nusbaum C."/>
            <person name="Birren B."/>
        </authorList>
    </citation>
    <scope>NUCLEOTIDE SEQUENCE [LARGE SCALE GENOMIC DNA]</scope>
    <source>
        <strain evidence="4 5">CBS 110553</strain>
    </source>
</reference>
<dbReference type="GeneID" id="19196982"/>
<dbReference type="EMBL" id="AMGX01000032">
    <property type="protein sequence ID" value="EXJ59415.1"/>
    <property type="molecule type" value="Genomic_DNA"/>
</dbReference>
<dbReference type="CDD" id="cd12148">
    <property type="entry name" value="fungal_TF_MHR"/>
    <property type="match status" value="1"/>
</dbReference>
<dbReference type="SMART" id="SM00906">
    <property type="entry name" value="Fungal_trans"/>
    <property type="match status" value="1"/>
</dbReference>